<sequence length="231" mass="26110">MRWSKQPKPIRPRGQWKNGKTLIGVWVGGTFLILSVTLAALYPVHSQLREMQAEEAEARKFMEQHQQVLSPEREQPEKPTEGETAALREKVPVTPEPARLTTQLQQAVEDAGAQWIQLRMAETSAGLTPSKEKEESKPAEKEPELIPRTGKDSRLKPYWADLRVKGTEDQLLSLFGNLHGMKPIVSVQGWEYTSKQKKAGDIRIRLAWFVYDDPELKKTGQRPESAADSSS</sequence>
<evidence type="ECO:0000256" key="2">
    <source>
        <dbReference type="SAM" id="Phobius"/>
    </source>
</evidence>
<evidence type="ECO:0000313" key="4">
    <source>
        <dbReference type="Proteomes" id="UP000199387"/>
    </source>
</evidence>
<feature type="transmembrane region" description="Helical" evidence="2">
    <location>
        <begin position="21"/>
        <end position="42"/>
    </location>
</feature>
<feature type="compositionally biased region" description="Basic and acidic residues" evidence="1">
    <location>
        <begin position="130"/>
        <end position="152"/>
    </location>
</feature>
<dbReference type="OrthoDB" id="2988547at2"/>
<accession>A0A1G6KMN7</accession>
<reference evidence="3 4" key="1">
    <citation type="submission" date="2016-10" db="EMBL/GenBank/DDBJ databases">
        <authorList>
            <person name="de Groot N.N."/>
        </authorList>
    </citation>
    <scope>NUCLEOTIDE SEQUENCE [LARGE SCALE GENOMIC DNA]</scope>
    <source>
        <strain evidence="3 4">DSM 45514</strain>
    </source>
</reference>
<feature type="region of interest" description="Disordered" evidence="1">
    <location>
        <begin position="62"/>
        <end position="89"/>
    </location>
</feature>
<organism evidence="3 4">
    <name type="scientific">Melghirimyces thermohalophilus</name>
    <dbReference type="NCBI Taxonomy" id="1236220"/>
    <lineage>
        <taxon>Bacteria</taxon>
        <taxon>Bacillati</taxon>
        <taxon>Bacillota</taxon>
        <taxon>Bacilli</taxon>
        <taxon>Bacillales</taxon>
        <taxon>Thermoactinomycetaceae</taxon>
        <taxon>Melghirimyces</taxon>
    </lineage>
</organism>
<evidence type="ECO:0000256" key="1">
    <source>
        <dbReference type="SAM" id="MobiDB-lite"/>
    </source>
</evidence>
<keyword evidence="2" id="KW-0812">Transmembrane</keyword>
<name>A0A1G6KMN7_9BACL</name>
<proteinExistence type="predicted"/>
<keyword evidence="2" id="KW-0472">Membrane</keyword>
<feature type="region of interest" description="Disordered" evidence="1">
    <location>
        <begin position="122"/>
        <end position="152"/>
    </location>
</feature>
<evidence type="ECO:0000313" key="3">
    <source>
        <dbReference type="EMBL" id="SDC31785.1"/>
    </source>
</evidence>
<gene>
    <name evidence="3" type="ORF">SAMN04488112_10642</name>
</gene>
<dbReference type="EMBL" id="FMZA01000006">
    <property type="protein sequence ID" value="SDC31785.1"/>
    <property type="molecule type" value="Genomic_DNA"/>
</dbReference>
<dbReference type="AlphaFoldDB" id="A0A1G6KMN7"/>
<keyword evidence="2" id="KW-1133">Transmembrane helix</keyword>
<dbReference type="Proteomes" id="UP000199387">
    <property type="component" value="Unassembled WGS sequence"/>
</dbReference>
<keyword evidence="4" id="KW-1185">Reference proteome</keyword>
<dbReference type="RefSeq" id="WP_091567510.1">
    <property type="nucleotide sequence ID" value="NZ_FMZA01000006.1"/>
</dbReference>
<feature type="compositionally biased region" description="Basic and acidic residues" evidence="1">
    <location>
        <begin position="71"/>
        <end position="89"/>
    </location>
</feature>
<dbReference type="STRING" id="1236220.SAMN04488112_10642"/>
<protein>
    <submittedName>
        <fullName evidence="3">Uncharacterized protein</fullName>
    </submittedName>
</protein>